<evidence type="ECO:0000259" key="2">
    <source>
        <dbReference type="Pfam" id="PF11575"/>
    </source>
</evidence>
<protein>
    <submittedName>
        <fullName evidence="3">(2Fe-2S)-binding protein</fullName>
    </submittedName>
</protein>
<dbReference type="RefSeq" id="WP_380827966.1">
    <property type="nucleotide sequence ID" value="NZ_JBHTCG010000011.1"/>
</dbReference>
<dbReference type="Pfam" id="PF11575">
    <property type="entry name" value="FhuF_C"/>
    <property type="match status" value="1"/>
</dbReference>
<organism evidence="3 4">
    <name type="scientific">Sphaerisporangium rhizosphaerae</name>
    <dbReference type="NCBI Taxonomy" id="2269375"/>
    <lineage>
        <taxon>Bacteria</taxon>
        <taxon>Bacillati</taxon>
        <taxon>Actinomycetota</taxon>
        <taxon>Actinomycetes</taxon>
        <taxon>Streptosporangiales</taxon>
        <taxon>Streptosporangiaceae</taxon>
        <taxon>Sphaerisporangium</taxon>
    </lineage>
</organism>
<dbReference type="Proteomes" id="UP001596496">
    <property type="component" value="Unassembled WGS sequence"/>
</dbReference>
<reference evidence="4" key="1">
    <citation type="journal article" date="2019" name="Int. J. Syst. Evol. Microbiol.">
        <title>The Global Catalogue of Microorganisms (GCM) 10K type strain sequencing project: providing services to taxonomists for standard genome sequencing and annotation.</title>
        <authorList>
            <consortium name="The Broad Institute Genomics Platform"/>
            <consortium name="The Broad Institute Genome Sequencing Center for Infectious Disease"/>
            <person name="Wu L."/>
            <person name="Ma J."/>
        </authorList>
    </citation>
    <scope>NUCLEOTIDE SEQUENCE [LARGE SCALE GENOMIC DNA]</scope>
    <source>
        <strain evidence="4">CECT 7649</strain>
    </source>
</reference>
<keyword evidence="4" id="KW-1185">Reference proteome</keyword>
<evidence type="ECO:0000313" key="4">
    <source>
        <dbReference type="Proteomes" id="UP001596496"/>
    </source>
</evidence>
<feature type="domain" description="Ferric siderophore reductase C-terminal" evidence="2">
    <location>
        <begin position="283"/>
        <end position="303"/>
    </location>
</feature>
<sequence length="326" mass="33203">MRADTGLVAETLAELSAIGPYYAISPGPGFGEDGGWRPLSELVTDTGALRAKIEDYQRRLGAEEIRVAASILFQGLAARLWSPIVGAVAARGLIPAEAPSDIHWRPAPTGPLPLRAAVTSHWVVLPDEGGSFREALPVGGGSSARDVPAGGTFSCGTLPEGGAESQGGAGSQGEGGPEGGGGPQGRDGSQGAGGAAEVAYRVVVTELLEPLLGAVREIAGVSVPLLWGNAASSLAGTLRTLPVARPDLGPRAARFVREVLGLGVLADTGRLAEPAPGWYSFVRVSCCLYYRVPGGGMCDDCALLDPAVREAQWAHAARRAGEGAGA</sequence>
<proteinExistence type="predicted"/>
<feature type="compositionally biased region" description="Gly residues" evidence="1">
    <location>
        <begin position="164"/>
        <end position="192"/>
    </location>
</feature>
<dbReference type="EMBL" id="JBHTCG010000011">
    <property type="protein sequence ID" value="MFC7384253.1"/>
    <property type="molecule type" value="Genomic_DNA"/>
</dbReference>
<gene>
    <name evidence="3" type="ORF">ACFQSB_18730</name>
</gene>
<accession>A0ABW2P3N0</accession>
<dbReference type="InterPro" id="IPR024726">
    <property type="entry name" value="FhuF_C"/>
</dbReference>
<evidence type="ECO:0000313" key="3">
    <source>
        <dbReference type="EMBL" id="MFC7384253.1"/>
    </source>
</evidence>
<feature type="region of interest" description="Disordered" evidence="1">
    <location>
        <begin position="138"/>
        <end position="192"/>
    </location>
</feature>
<evidence type="ECO:0000256" key="1">
    <source>
        <dbReference type="SAM" id="MobiDB-lite"/>
    </source>
</evidence>
<comment type="caution">
    <text evidence="3">The sequence shown here is derived from an EMBL/GenBank/DDBJ whole genome shotgun (WGS) entry which is preliminary data.</text>
</comment>
<name>A0ABW2P3N0_9ACTN</name>